<dbReference type="HOGENOM" id="CLU_735480_0_0_0"/>
<name>L0DN64_SINAD</name>
<dbReference type="EMBL" id="CP003364">
    <property type="protein sequence ID" value="AGA30692.1"/>
    <property type="molecule type" value="Genomic_DNA"/>
</dbReference>
<gene>
    <name evidence="2" type="ordered locus">Sinac_6617</name>
</gene>
<keyword evidence="3" id="KW-1185">Reference proteome</keyword>
<reference evidence="2 3" key="1">
    <citation type="submission" date="2012-02" db="EMBL/GenBank/DDBJ databases">
        <title>Complete sequence of chromosome of Singulisphaera acidiphila DSM 18658.</title>
        <authorList>
            <consortium name="US DOE Joint Genome Institute (JGI-PGF)"/>
            <person name="Lucas S."/>
            <person name="Copeland A."/>
            <person name="Lapidus A."/>
            <person name="Glavina del Rio T."/>
            <person name="Dalin E."/>
            <person name="Tice H."/>
            <person name="Bruce D."/>
            <person name="Goodwin L."/>
            <person name="Pitluck S."/>
            <person name="Peters L."/>
            <person name="Ovchinnikova G."/>
            <person name="Chertkov O."/>
            <person name="Kyrpides N."/>
            <person name="Mavromatis K."/>
            <person name="Ivanova N."/>
            <person name="Brettin T."/>
            <person name="Detter J.C."/>
            <person name="Han C."/>
            <person name="Larimer F."/>
            <person name="Land M."/>
            <person name="Hauser L."/>
            <person name="Markowitz V."/>
            <person name="Cheng J.-F."/>
            <person name="Hugenholtz P."/>
            <person name="Woyke T."/>
            <person name="Wu D."/>
            <person name="Tindall B."/>
            <person name="Pomrenke H."/>
            <person name="Brambilla E."/>
            <person name="Klenk H.-P."/>
            <person name="Eisen J.A."/>
        </authorList>
    </citation>
    <scope>NUCLEOTIDE SEQUENCE [LARGE SCALE GENOMIC DNA]</scope>
    <source>
        <strain evidence="3">ATCC BAA-1392 / DSM 18658 / VKM B-2454 / MOB10</strain>
    </source>
</reference>
<dbReference type="KEGG" id="saci:Sinac_6617"/>
<feature type="chain" id="PRO_5003940954" description="SH3 domain-containing protein" evidence="1">
    <location>
        <begin position="25"/>
        <end position="376"/>
    </location>
</feature>
<dbReference type="OrthoDB" id="269109at2"/>
<keyword evidence="1" id="KW-0732">Signal</keyword>
<dbReference type="RefSeq" id="WP_015249774.1">
    <property type="nucleotide sequence ID" value="NC_019892.1"/>
</dbReference>
<sequence>MPWFDPRIAALVLGLLVMGPAGSAADLPRAAEVIASELDVFDEPDDRSVASGQLQQGDRVVVRAVGTDGWLTIEPPPGSFLWVEQSAIDPPAGLGPARVDVAQTRVRSGIPEAKMPGPPGRSLPRGKVVRLIDRPPLTVGKKTWRAIAPLAGEVRHIRADGVEWVPSPTTTQAPAEPAQETRAAFSAEGSLPNPPPEIAAEIARIELSHRSILRDSIEHWRLDSIRLRYEGLLKRVTDSASSQAIQARLDLVARHEAAAESARKIEAILEKSRNRDRKLALYLRRLAVAEEPQERPYDAKGMIQPSSHKVDGQKVFALIGPKGTAVAYLNIPAGLDPSRLTARNVGVRGSVHYNESLRAQLITVRDLEPLDGKERK</sequence>
<feature type="signal peptide" evidence="1">
    <location>
        <begin position="1"/>
        <end position="24"/>
    </location>
</feature>
<proteinExistence type="predicted"/>
<evidence type="ECO:0008006" key="4">
    <source>
        <dbReference type="Google" id="ProtNLM"/>
    </source>
</evidence>
<organism evidence="2 3">
    <name type="scientific">Singulisphaera acidiphila (strain ATCC BAA-1392 / DSM 18658 / VKM B-2454 / MOB10)</name>
    <dbReference type="NCBI Taxonomy" id="886293"/>
    <lineage>
        <taxon>Bacteria</taxon>
        <taxon>Pseudomonadati</taxon>
        <taxon>Planctomycetota</taxon>
        <taxon>Planctomycetia</taxon>
        <taxon>Isosphaerales</taxon>
        <taxon>Isosphaeraceae</taxon>
        <taxon>Singulisphaera</taxon>
    </lineage>
</organism>
<dbReference type="eggNOG" id="ENOG503405E">
    <property type="taxonomic scope" value="Bacteria"/>
</dbReference>
<protein>
    <recommendedName>
        <fullName evidence="4">SH3 domain-containing protein</fullName>
    </recommendedName>
</protein>
<evidence type="ECO:0000256" key="1">
    <source>
        <dbReference type="SAM" id="SignalP"/>
    </source>
</evidence>
<accession>L0DN64</accession>
<evidence type="ECO:0000313" key="2">
    <source>
        <dbReference type="EMBL" id="AGA30692.1"/>
    </source>
</evidence>
<dbReference type="Gene3D" id="2.30.30.40">
    <property type="entry name" value="SH3 Domains"/>
    <property type="match status" value="1"/>
</dbReference>
<dbReference type="Proteomes" id="UP000010798">
    <property type="component" value="Chromosome"/>
</dbReference>
<dbReference type="AlphaFoldDB" id="L0DN64"/>
<evidence type="ECO:0000313" key="3">
    <source>
        <dbReference type="Proteomes" id="UP000010798"/>
    </source>
</evidence>